<organism evidence="4 5">
    <name type="scientific">Salibacterium salarium</name>
    <dbReference type="NCBI Taxonomy" id="284579"/>
    <lineage>
        <taxon>Bacteria</taxon>
        <taxon>Bacillati</taxon>
        <taxon>Bacillota</taxon>
        <taxon>Bacilli</taxon>
        <taxon>Bacillales</taxon>
        <taxon>Bacillaceae</taxon>
    </lineage>
</organism>
<dbReference type="PANTHER" id="PTHR11941:SF54">
    <property type="entry name" value="ENOYL-COA HYDRATASE, MITOCHONDRIAL"/>
    <property type="match status" value="1"/>
</dbReference>
<dbReference type="OrthoDB" id="9775794at2"/>
<dbReference type="InterPro" id="IPR014748">
    <property type="entry name" value="Enoyl-CoA_hydra_C"/>
</dbReference>
<dbReference type="RefSeq" id="WP_125562501.1">
    <property type="nucleotide sequence ID" value="NZ_RBVX01000066.1"/>
</dbReference>
<proteinExistence type="inferred from homology"/>
<dbReference type="GO" id="GO:0004300">
    <property type="term" value="F:enoyl-CoA hydratase activity"/>
    <property type="evidence" value="ECO:0007669"/>
    <property type="project" value="UniProtKB-EC"/>
</dbReference>
<dbReference type="InterPro" id="IPR029045">
    <property type="entry name" value="ClpP/crotonase-like_dom_sf"/>
</dbReference>
<dbReference type="CDD" id="cd06558">
    <property type="entry name" value="crotonase-like"/>
    <property type="match status" value="1"/>
</dbReference>
<dbReference type="EC" id="4.2.1.17" evidence="4"/>
<evidence type="ECO:0000256" key="3">
    <source>
        <dbReference type="RuleBase" id="RU003707"/>
    </source>
</evidence>
<dbReference type="PANTHER" id="PTHR11941">
    <property type="entry name" value="ENOYL-COA HYDRATASE-RELATED"/>
    <property type="match status" value="1"/>
</dbReference>
<dbReference type="GO" id="GO:0006635">
    <property type="term" value="P:fatty acid beta-oxidation"/>
    <property type="evidence" value="ECO:0007669"/>
    <property type="project" value="TreeGrafter"/>
</dbReference>
<dbReference type="InterPro" id="IPR001753">
    <property type="entry name" value="Enoyl-CoA_hydra/iso"/>
</dbReference>
<dbReference type="Pfam" id="PF00378">
    <property type="entry name" value="ECH_1"/>
    <property type="match status" value="1"/>
</dbReference>
<dbReference type="AlphaFoldDB" id="A0A3R9PFA2"/>
<evidence type="ECO:0000313" key="5">
    <source>
        <dbReference type="Proteomes" id="UP000275076"/>
    </source>
</evidence>
<dbReference type="EMBL" id="RBVX01000066">
    <property type="protein sequence ID" value="RSL29452.1"/>
    <property type="molecule type" value="Genomic_DNA"/>
</dbReference>
<accession>A0A3R9PFA2</accession>
<gene>
    <name evidence="4" type="ORF">D7Z54_31130</name>
</gene>
<protein>
    <submittedName>
        <fullName evidence="4">Enoyl-CoA hydratase</fullName>
        <ecNumber evidence="4">4.2.1.17</ecNumber>
    </submittedName>
</protein>
<dbReference type="SUPFAM" id="SSF52096">
    <property type="entry name" value="ClpP/crotonase"/>
    <property type="match status" value="1"/>
</dbReference>
<keyword evidence="5" id="KW-1185">Reference proteome</keyword>
<dbReference type="Gene3D" id="3.90.226.10">
    <property type="entry name" value="2-enoyl-CoA Hydratase, Chain A, domain 1"/>
    <property type="match status" value="1"/>
</dbReference>
<dbReference type="PROSITE" id="PS00166">
    <property type="entry name" value="ENOYL_COA_HYDRATASE"/>
    <property type="match status" value="1"/>
</dbReference>
<dbReference type="InterPro" id="IPR018376">
    <property type="entry name" value="Enoyl-CoA_hyd/isom_CS"/>
</dbReference>
<keyword evidence="2 4" id="KW-0456">Lyase</keyword>
<dbReference type="Gene3D" id="1.10.12.10">
    <property type="entry name" value="Lyase 2-enoyl-coa Hydratase, Chain A, domain 2"/>
    <property type="match status" value="1"/>
</dbReference>
<evidence type="ECO:0000256" key="2">
    <source>
        <dbReference type="ARBA" id="ARBA00023239"/>
    </source>
</evidence>
<evidence type="ECO:0000256" key="1">
    <source>
        <dbReference type="ARBA" id="ARBA00005254"/>
    </source>
</evidence>
<sequence length="259" mass="28246">MEPKVDIQKYDNLARIVLNRPNRLNCFDYDMLVQLENTVLELQLDTDIRAVIFTGAGEKAFSAGADLKERQTLTEAEVKRNVSKIRHVFNLIEDLPQPTIAALNGYALGGGFELSLACDFRIASENAVMGLTEVSWAIIPGGGGTQRLPRLIGPALAKELILTARRIDAWKAKELGIVSQTVSTDQLLSEAEGLAYEIAANGPLAVAQAKDAVNKGTQVDLHTGLSIESKAYEVIIPTKDRLEALEAFKEKRKANFAGK</sequence>
<comment type="caution">
    <text evidence="4">The sequence shown here is derived from an EMBL/GenBank/DDBJ whole genome shotgun (WGS) entry which is preliminary data.</text>
</comment>
<evidence type="ECO:0000313" key="4">
    <source>
        <dbReference type="EMBL" id="RSL29452.1"/>
    </source>
</evidence>
<dbReference type="FunFam" id="1.10.12.10:FF:000001">
    <property type="entry name" value="Probable enoyl-CoA hydratase, mitochondrial"/>
    <property type="match status" value="1"/>
</dbReference>
<dbReference type="FunFam" id="3.90.226.10:FF:000009">
    <property type="entry name" value="Carnitinyl-CoA dehydratase"/>
    <property type="match status" value="1"/>
</dbReference>
<name>A0A3R9PFA2_9BACI</name>
<reference evidence="4 5" key="1">
    <citation type="submission" date="2018-10" db="EMBL/GenBank/DDBJ databases">
        <title>Draft genome sequence of Bacillus salarius IM0101, isolated from a hypersaline soil in Inner Mongolia, China.</title>
        <authorList>
            <person name="Yamprayoonswat W."/>
            <person name="Boonvisut S."/>
            <person name="Jumpathong W."/>
            <person name="Sittihan S."/>
            <person name="Ruangsuj P."/>
            <person name="Wanthongcharoen S."/>
            <person name="Thongpramul N."/>
            <person name="Pimmason S."/>
            <person name="Yu B."/>
            <person name="Yasawong M."/>
        </authorList>
    </citation>
    <scope>NUCLEOTIDE SEQUENCE [LARGE SCALE GENOMIC DNA]</scope>
    <source>
        <strain evidence="4 5">IM0101</strain>
    </source>
</reference>
<dbReference type="Proteomes" id="UP000275076">
    <property type="component" value="Unassembled WGS sequence"/>
</dbReference>
<comment type="similarity">
    <text evidence="1 3">Belongs to the enoyl-CoA hydratase/isomerase family.</text>
</comment>